<keyword evidence="2 3" id="KW-0143">Chaperone</keyword>
<comment type="subcellular location">
    <subcellularLocation>
        <location evidence="3">Cytoplasm</location>
    </subcellularLocation>
</comment>
<comment type="function">
    <text evidence="3">Required for maturation of urease via the functional incorporation of the urease nickel metallocenter.</text>
</comment>
<evidence type="ECO:0000313" key="5">
    <source>
        <dbReference type="Proteomes" id="UP001157961"/>
    </source>
</evidence>
<evidence type="ECO:0000256" key="2">
    <source>
        <dbReference type="ARBA" id="ARBA00023186"/>
    </source>
</evidence>
<dbReference type="EMBL" id="FXTY01000015">
    <property type="protein sequence ID" value="SMP36326.1"/>
    <property type="molecule type" value="Genomic_DNA"/>
</dbReference>
<protein>
    <recommendedName>
        <fullName evidence="3">Urease accessory protein UreD</fullName>
    </recommendedName>
</protein>
<dbReference type="PANTHER" id="PTHR33643">
    <property type="entry name" value="UREASE ACCESSORY PROTEIN D"/>
    <property type="match status" value="1"/>
</dbReference>
<reference evidence="4 5" key="1">
    <citation type="submission" date="2017-05" db="EMBL/GenBank/DDBJ databases">
        <authorList>
            <person name="Varghese N."/>
            <person name="Submissions S."/>
        </authorList>
    </citation>
    <scope>NUCLEOTIDE SEQUENCE [LARGE SCALE GENOMIC DNA]</scope>
    <source>
        <strain evidence="4 5">DSM 29734</strain>
    </source>
</reference>
<keyword evidence="5" id="KW-1185">Reference proteome</keyword>
<name>A0ABY1PLR8_9RHOB</name>
<proteinExistence type="inferred from homology"/>
<keyword evidence="3" id="KW-0963">Cytoplasm</keyword>
<dbReference type="PANTHER" id="PTHR33643:SF1">
    <property type="entry name" value="UREASE ACCESSORY PROTEIN D"/>
    <property type="match status" value="1"/>
</dbReference>
<evidence type="ECO:0000256" key="3">
    <source>
        <dbReference type="HAMAP-Rule" id="MF_01384"/>
    </source>
</evidence>
<evidence type="ECO:0000256" key="1">
    <source>
        <dbReference type="ARBA" id="ARBA00007177"/>
    </source>
</evidence>
<keyword evidence="3" id="KW-0996">Nickel insertion</keyword>
<comment type="similarity">
    <text evidence="1 3">Belongs to the UreD family.</text>
</comment>
<dbReference type="Pfam" id="PF01774">
    <property type="entry name" value="UreD"/>
    <property type="match status" value="1"/>
</dbReference>
<comment type="caution">
    <text evidence="4">The sequence shown here is derived from an EMBL/GenBank/DDBJ whole genome shotgun (WGS) entry which is preliminary data.</text>
</comment>
<comment type="subunit">
    <text evidence="3">UreD, UreF and UreG form a complex that acts as a GTP-hydrolysis-dependent molecular chaperone, activating the urease apoprotein by helping to assemble the nickel containing metallocenter of UreC. The UreE protein probably delivers the nickel.</text>
</comment>
<dbReference type="Proteomes" id="UP001157961">
    <property type="component" value="Unassembled WGS sequence"/>
</dbReference>
<dbReference type="InterPro" id="IPR002669">
    <property type="entry name" value="UreD"/>
</dbReference>
<sequence>MVGDRSVLGDLHQAGSFRCLFPKSCGAAMDVVLLNTAGGITGGDQFTFSGHLARDTTLTLTTQACERAYKAQPNQTGQIRNRLRVEVGARLNWLPQETILFNGSALDRRLSIDLDPGASLLMVEPLVFGRPAMGEVLTDVRFRDRIEVRRGGSPLFIDAMSLAGNVQAHLNKPFIANGAGAMALVVLVAKDAERHLATLRETLPETGGVSLLQQDVLVLRLLAEDDFTLRKTLLPVLRALHGGDLPRCWMI</sequence>
<evidence type="ECO:0000313" key="4">
    <source>
        <dbReference type="EMBL" id="SMP36326.1"/>
    </source>
</evidence>
<accession>A0ABY1PLR8</accession>
<gene>
    <name evidence="3" type="primary">ureD</name>
    <name evidence="4" type="ORF">SAMN06265373_11513</name>
</gene>
<organism evidence="4 5">
    <name type="scientific">Shimia sagamensis</name>
    <dbReference type="NCBI Taxonomy" id="1566352"/>
    <lineage>
        <taxon>Bacteria</taxon>
        <taxon>Pseudomonadati</taxon>
        <taxon>Pseudomonadota</taxon>
        <taxon>Alphaproteobacteria</taxon>
        <taxon>Rhodobacterales</taxon>
        <taxon>Roseobacteraceae</taxon>
    </lineage>
</organism>
<dbReference type="HAMAP" id="MF_01384">
    <property type="entry name" value="UreD"/>
    <property type="match status" value="1"/>
</dbReference>